<evidence type="ECO:0000256" key="4">
    <source>
        <dbReference type="SAM" id="MobiDB-lite"/>
    </source>
</evidence>
<dbReference type="PANTHER" id="PTHR24220">
    <property type="entry name" value="IMPORT ATP-BINDING PROTEIN"/>
    <property type="match status" value="1"/>
</dbReference>
<dbReference type="RefSeq" id="WP_286344078.1">
    <property type="nucleotide sequence ID" value="NZ_AP027732.1"/>
</dbReference>
<keyword evidence="1" id="KW-0813">Transport</keyword>
<dbReference type="Gene3D" id="3.40.50.300">
    <property type="entry name" value="P-loop containing nucleotide triphosphate hydrolases"/>
    <property type="match status" value="1"/>
</dbReference>
<dbReference type="Pfam" id="PF00005">
    <property type="entry name" value="ABC_tran"/>
    <property type="match status" value="1"/>
</dbReference>
<proteinExistence type="predicted"/>
<feature type="compositionally biased region" description="Basic and acidic residues" evidence="4">
    <location>
        <begin position="294"/>
        <end position="307"/>
    </location>
</feature>
<evidence type="ECO:0000256" key="2">
    <source>
        <dbReference type="ARBA" id="ARBA00022741"/>
    </source>
</evidence>
<feature type="region of interest" description="Disordered" evidence="4">
    <location>
        <begin position="294"/>
        <end position="330"/>
    </location>
</feature>
<evidence type="ECO:0000259" key="5">
    <source>
        <dbReference type="PROSITE" id="PS50893"/>
    </source>
</evidence>
<dbReference type="Proteomes" id="UP001321486">
    <property type="component" value="Chromosome"/>
</dbReference>
<name>A0ABN6Y1Q9_9MICO</name>
<dbReference type="CDD" id="cd03255">
    <property type="entry name" value="ABC_MJ0796_LolCDE_FtsE"/>
    <property type="match status" value="1"/>
</dbReference>
<dbReference type="InterPro" id="IPR017911">
    <property type="entry name" value="MacB-like_ATP-bd"/>
</dbReference>
<evidence type="ECO:0000313" key="6">
    <source>
        <dbReference type="EMBL" id="BDZ51282.1"/>
    </source>
</evidence>
<reference evidence="7" key="1">
    <citation type="journal article" date="2019" name="Int. J. Syst. Evol. Microbiol.">
        <title>The Global Catalogue of Microorganisms (GCM) 10K type strain sequencing project: providing services to taxonomists for standard genome sequencing and annotation.</title>
        <authorList>
            <consortium name="The Broad Institute Genomics Platform"/>
            <consortium name="The Broad Institute Genome Sequencing Center for Infectious Disease"/>
            <person name="Wu L."/>
            <person name="Ma J."/>
        </authorList>
    </citation>
    <scope>NUCLEOTIDE SEQUENCE [LARGE SCALE GENOMIC DNA]</scope>
    <source>
        <strain evidence="7">NBRC 108728</strain>
    </source>
</reference>
<dbReference type="InterPro" id="IPR017871">
    <property type="entry name" value="ABC_transporter-like_CS"/>
</dbReference>
<dbReference type="InterPro" id="IPR003593">
    <property type="entry name" value="AAA+_ATPase"/>
</dbReference>
<dbReference type="PROSITE" id="PS50893">
    <property type="entry name" value="ABC_TRANSPORTER_2"/>
    <property type="match status" value="1"/>
</dbReference>
<accession>A0ABN6Y1Q9</accession>
<feature type="compositionally biased region" description="Basic and acidic residues" evidence="4">
    <location>
        <begin position="315"/>
        <end position="330"/>
    </location>
</feature>
<sequence>MTTSTRSVPLAASALPALPDILCTDLVRIYRSREVEVQALQGLNLRVESGELVAVVGASGSGKSTLLGILSGHDEPSAGQASVAGHDLTHLTSRERTRFHRTSVGFVWQQTARNLLPYLTAAQNIACVLAVAGALRRRDQSERIDEVIELLGLGDLRDRLPSELSGGQQQRVALGVAIANRPAVLLADEPTGALDERTSEEVLEAMRMLNEHSGVTTLIVTHDASVSDHVRRTIQIRDGRTSTEVIRRSRADGRGIEDGSAEEFSVIDRVGRLQLPESFQRRLDLHDRVRLSLEPDHVQVRPGHDGAEQDQEIPDPPRRGRHSRIDGDAS</sequence>
<dbReference type="EMBL" id="AP027732">
    <property type="protein sequence ID" value="BDZ51282.1"/>
    <property type="molecule type" value="Genomic_DNA"/>
</dbReference>
<dbReference type="InterPro" id="IPR003439">
    <property type="entry name" value="ABC_transporter-like_ATP-bd"/>
</dbReference>
<evidence type="ECO:0000256" key="3">
    <source>
        <dbReference type="ARBA" id="ARBA00022840"/>
    </source>
</evidence>
<dbReference type="InterPro" id="IPR015854">
    <property type="entry name" value="ABC_transpr_LolD-like"/>
</dbReference>
<dbReference type="PROSITE" id="PS00211">
    <property type="entry name" value="ABC_TRANSPORTER_1"/>
    <property type="match status" value="1"/>
</dbReference>
<dbReference type="SUPFAM" id="SSF52540">
    <property type="entry name" value="P-loop containing nucleoside triphosphate hydrolases"/>
    <property type="match status" value="1"/>
</dbReference>
<organism evidence="6 7">
    <name type="scientific">Frondihabitans sucicola</name>
    <dbReference type="NCBI Taxonomy" id="1268041"/>
    <lineage>
        <taxon>Bacteria</taxon>
        <taxon>Bacillati</taxon>
        <taxon>Actinomycetota</taxon>
        <taxon>Actinomycetes</taxon>
        <taxon>Micrococcales</taxon>
        <taxon>Microbacteriaceae</taxon>
        <taxon>Frondihabitans</taxon>
    </lineage>
</organism>
<evidence type="ECO:0000313" key="7">
    <source>
        <dbReference type="Proteomes" id="UP001321486"/>
    </source>
</evidence>
<dbReference type="GO" id="GO:0005524">
    <property type="term" value="F:ATP binding"/>
    <property type="evidence" value="ECO:0007669"/>
    <property type="project" value="UniProtKB-KW"/>
</dbReference>
<dbReference type="PANTHER" id="PTHR24220:SF685">
    <property type="entry name" value="ABC TRANSPORTER RELATED"/>
    <property type="match status" value="1"/>
</dbReference>
<gene>
    <name evidence="6" type="ORF">GCM10025867_35230</name>
</gene>
<dbReference type="InterPro" id="IPR027417">
    <property type="entry name" value="P-loop_NTPase"/>
</dbReference>
<keyword evidence="2" id="KW-0547">Nucleotide-binding</keyword>
<keyword evidence="7" id="KW-1185">Reference proteome</keyword>
<evidence type="ECO:0000256" key="1">
    <source>
        <dbReference type="ARBA" id="ARBA00022448"/>
    </source>
</evidence>
<protein>
    <submittedName>
        <fullName evidence="6">ABC transporter ATP-binding protein</fullName>
    </submittedName>
</protein>
<dbReference type="SMART" id="SM00382">
    <property type="entry name" value="AAA"/>
    <property type="match status" value="1"/>
</dbReference>
<feature type="domain" description="ABC transporter" evidence="5">
    <location>
        <begin position="24"/>
        <end position="263"/>
    </location>
</feature>
<keyword evidence="3 6" id="KW-0067">ATP-binding</keyword>